<dbReference type="Proteomes" id="UP000037239">
    <property type="component" value="Unassembled WGS sequence"/>
</dbReference>
<dbReference type="EMBL" id="AWFK01000009">
    <property type="protein sequence ID" value="KOA49227.1"/>
    <property type="molecule type" value="Genomic_DNA"/>
</dbReference>
<reference evidence="2 3" key="1">
    <citation type="journal article" date="2015" name="Int J Genomics">
        <title>Comparative Genomics Revealed Genetic Diversity and Species/Strain-Level Differences in Carbohydrate Metabolism of Three Probiotic Bifidobacterial Species.</title>
        <authorList>
            <person name="Odamaki T."/>
            <person name="Horigome A."/>
            <person name="Sugahara H."/>
            <person name="Hashikura N."/>
            <person name="Minami J."/>
            <person name="Xiao J.Z."/>
            <person name="Abe F."/>
        </authorList>
    </citation>
    <scope>NUCLEOTIDE SEQUENCE [LARGE SCALE GENOMIC DNA]</scope>
    <source>
        <strain evidence="2 3">MCC 0483</strain>
    </source>
</reference>
<name>A0AB34T8N0_9BIFI</name>
<feature type="region of interest" description="Disordered" evidence="1">
    <location>
        <begin position="1"/>
        <end position="37"/>
    </location>
</feature>
<organism evidence="2 3">
    <name type="scientific">Bifidobacterium animalis subsp. animalis MCC 0483</name>
    <dbReference type="NCBI Taxonomy" id="1365955"/>
    <lineage>
        <taxon>Bacteria</taxon>
        <taxon>Bacillati</taxon>
        <taxon>Actinomycetota</taxon>
        <taxon>Actinomycetes</taxon>
        <taxon>Bifidobacteriales</taxon>
        <taxon>Bifidobacteriaceae</taxon>
        <taxon>Bifidobacterium</taxon>
    </lineage>
</organism>
<gene>
    <name evidence="2" type="ORF">BAAM0483_06105</name>
</gene>
<dbReference type="AlphaFoldDB" id="A0AB34T8N0"/>
<proteinExistence type="predicted"/>
<feature type="compositionally biased region" description="Basic and acidic residues" evidence="1">
    <location>
        <begin position="28"/>
        <end position="37"/>
    </location>
</feature>
<evidence type="ECO:0000313" key="3">
    <source>
        <dbReference type="Proteomes" id="UP000037239"/>
    </source>
</evidence>
<evidence type="ECO:0000313" key="2">
    <source>
        <dbReference type="EMBL" id="KOA49227.1"/>
    </source>
</evidence>
<comment type="caution">
    <text evidence="2">The sequence shown here is derived from an EMBL/GenBank/DDBJ whole genome shotgun (WGS) entry which is preliminary data.</text>
</comment>
<protein>
    <submittedName>
        <fullName evidence="2">Uncharacterized protein</fullName>
    </submittedName>
</protein>
<accession>A0AB34T8N0</accession>
<evidence type="ECO:0000256" key="1">
    <source>
        <dbReference type="SAM" id="MobiDB-lite"/>
    </source>
</evidence>
<sequence>MERQVESDLELPGRLMREDEGLPQNNPDRSEEYLDRE</sequence>